<feature type="region of interest" description="Disordered" evidence="1">
    <location>
        <begin position="141"/>
        <end position="246"/>
    </location>
</feature>
<evidence type="ECO:0000313" key="2">
    <source>
        <dbReference type="EMBL" id="REF30028.1"/>
    </source>
</evidence>
<reference evidence="2 3" key="1">
    <citation type="submission" date="2018-08" db="EMBL/GenBank/DDBJ databases">
        <title>Sequencing the genomes of 1000 actinobacteria strains.</title>
        <authorList>
            <person name="Klenk H.-P."/>
        </authorList>
    </citation>
    <scope>NUCLEOTIDE SEQUENCE [LARGE SCALE GENOMIC DNA]</scope>
    <source>
        <strain evidence="2 3">DSM 22967</strain>
    </source>
</reference>
<comment type="caution">
    <text evidence="2">The sequence shown here is derived from an EMBL/GenBank/DDBJ whole genome shotgun (WGS) entry which is preliminary data.</text>
</comment>
<proteinExistence type="predicted"/>
<dbReference type="AlphaFoldDB" id="A0A3D9UKN5"/>
<evidence type="ECO:0000256" key="1">
    <source>
        <dbReference type="SAM" id="MobiDB-lite"/>
    </source>
</evidence>
<accession>A0A3D9UKN5</accession>
<organism evidence="2 3">
    <name type="scientific">Calidifontibacter indicus</name>
    <dbReference type="NCBI Taxonomy" id="419650"/>
    <lineage>
        <taxon>Bacteria</taxon>
        <taxon>Bacillati</taxon>
        <taxon>Actinomycetota</taxon>
        <taxon>Actinomycetes</taxon>
        <taxon>Micrococcales</taxon>
        <taxon>Dermacoccaceae</taxon>
        <taxon>Calidifontibacter</taxon>
    </lineage>
</organism>
<dbReference type="EMBL" id="QTUA01000001">
    <property type="protein sequence ID" value="REF30028.1"/>
    <property type="molecule type" value="Genomic_DNA"/>
</dbReference>
<keyword evidence="3" id="KW-1185">Reference proteome</keyword>
<protein>
    <submittedName>
        <fullName evidence="2">Uncharacterized protein</fullName>
    </submittedName>
</protein>
<gene>
    <name evidence="2" type="ORF">DFJ65_1019</name>
</gene>
<dbReference type="Proteomes" id="UP000256253">
    <property type="component" value="Unassembled WGS sequence"/>
</dbReference>
<evidence type="ECO:0000313" key="3">
    <source>
        <dbReference type="Proteomes" id="UP000256253"/>
    </source>
</evidence>
<name>A0A3D9UKN5_9MICO</name>
<sequence>MRIATSEESVHATTATHSKYACCRGGPVSRGGIHKPATIPATQIQERVIGNESCGVKNRPRPARRVLSVRQTGAARMMSATTIAIMGAATSNPGLPRRSAGAVISCNQEMLSGTHRSAVVTAAPKPAPITIGPAHSTHRIATTWGRLAPSAANRRTRRRASSPPIPAAVTKDAAPARPSVPHRPASTDPMPSRFRKARPTEDESSLVSSSPKRSADRICVRSTVPLAGRTYTRGSVADSKPSIPIV</sequence>